<evidence type="ECO:0000256" key="1">
    <source>
        <dbReference type="SAM" id="MobiDB-lite"/>
    </source>
</evidence>
<feature type="transmembrane region" description="Helical" evidence="2">
    <location>
        <begin position="26"/>
        <end position="47"/>
    </location>
</feature>
<feature type="region of interest" description="Disordered" evidence="1">
    <location>
        <begin position="378"/>
        <end position="418"/>
    </location>
</feature>
<dbReference type="InterPro" id="IPR006597">
    <property type="entry name" value="Sel1-like"/>
</dbReference>
<protein>
    <submittedName>
        <fullName evidence="3">Sel1 repeat protein</fullName>
    </submittedName>
</protein>
<keyword evidence="4" id="KW-1185">Reference proteome</keyword>
<dbReference type="AlphaFoldDB" id="A0A1R4B654"/>
<name>A0A1R4B654_9VIBR</name>
<accession>A0A1R4B654</accession>
<dbReference type="STRING" id="1918946.VPAL9027_02382"/>
<sequence length="418" mass="47568">MYLYLTLIDSRVLANKEKEYLSMDNIGIAVGVLGVSFILIFIWMISLSMRKRRLKMEKEAKELAYHKALQRMREQEKKDRLFKAESGHVPTMLYLAKEAERDNLKEAFFWYEKAALQDDRNGIFGLIRLGKRISNNVLMEERVHFWETYIRALDGDLAAKIEVGKLLTEGRGTEVNVERGLMFMKEAAEQNSIEAILFMADWCTSRNNLTPSASDANYWLYKAIKLRDSTAMMKLGLHYLQGIGVASNHRKACYWLERAAEHGHSEAMFHAGHAWMDYGTHGNEIAYIWFFLSAMFNYEPAKVVRDTVGGKIGVESVVGLQSLTKPLYKKIVSKEFSEHAVIRVLNKLYKRPIPLLEQEESDDPSAFDHLSSELEATDLQEVGGDSDGHLGKNEAGYDGASSEKASNGPSLDFTQKHF</sequence>
<dbReference type="InterPro" id="IPR011990">
    <property type="entry name" value="TPR-like_helical_dom_sf"/>
</dbReference>
<evidence type="ECO:0000256" key="2">
    <source>
        <dbReference type="SAM" id="Phobius"/>
    </source>
</evidence>
<evidence type="ECO:0000313" key="4">
    <source>
        <dbReference type="Proteomes" id="UP000189475"/>
    </source>
</evidence>
<keyword evidence="2" id="KW-0472">Membrane</keyword>
<dbReference type="Proteomes" id="UP000189475">
    <property type="component" value="Unassembled WGS sequence"/>
</dbReference>
<dbReference type="EMBL" id="FUFT01000005">
    <property type="protein sequence ID" value="SJL84399.1"/>
    <property type="molecule type" value="Genomic_DNA"/>
</dbReference>
<feature type="compositionally biased region" description="Polar residues" evidence="1">
    <location>
        <begin position="403"/>
        <end position="418"/>
    </location>
</feature>
<dbReference type="PANTHER" id="PTHR43628:SF1">
    <property type="entry name" value="CHITIN SYNTHASE REGULATORY FACTOR 2-RELATED"/>
    <property type="match status" value="1"/>
</dbReference>
<evidence type="ECO:0000313" key="3">
    <source>
        <dbReference type="EMBL" id="SJL84399.1"/>
    </source>
</evidence>
<dbReference type="Pfam" id="PF08238">
    <property type="entry name" value="Sel1"/>
    <property type="match status" value="4"/>
</dbReference>
<dbReference type="SUPFAM" id="SSF81901">
    <property type="entry name" value="HCP-like"/>
    <property type="match status" value="1"/>
</dbReference>
<dbReference type="SMART" id="SM00671">
    <property type="entry name" value="SEL1"/>
    <property type="match status" value="3"/>
</dbReference>
<organism evidence="3 4">
    <name type="scientific">Vibrio palustris</name>
    <dbReference type="NCBI Taxonomy" id="1918946"/>
    <lineage>
        <taxon>Bacteria</taxon>
        <taxon>Pseudomonadati</taxon>
        <taxon>Pseudomonadota</taxon>
        <taxon>Gammaproteobacteria</taxon>
        <taxon>Vibrionales</taxon>
        <taxon>Vibrionaceae</taxon>
        <taxon>Vibrio</taxon>
    </lineage>
</organism>
<reference evidence="3 4" key="1">
    <citation type="submission" date="2017-02" db="EMBL/GenBank/DDBJ databases">
        <authorList>
            <person name="Peterson S.W."/>
        </authorList>
    </citation>
    <scope>NUCLEOTIDE SEQUENCE [LARGE SCALE GENOMIC DNA]</scope>
    <source>
        <strain evidence="3 4">CECT 9027</strain>
    </source>
</reference>
<keyword evidence="2" id="KW-1133">Transmembrane helix</keyword>
<gene>
    <name evidence="3" type="ORF">VPAL9027_02382</name>
</gene>
<dbReference type="Gene3D" id="1.25.40.10">
    <property type="entry name" value="Tetratricopeptide repeat domain"/>
    <property type="match status" value="2"/>
</dbReference>
<proteinExistence type="predicted"/>
<keyword evidence="2" id="KW-0812">Transmembrane</keyword>
<dbReference type="PANTHER" id="PTHR43628">
    <property type="entry name" value="ACTIVATOR OF C KINASE PROTEIN 1-RELATED"/>
    <property type="match status" value="1"/>
</dbReference>
<dbReference type="InterPro" id="IPR052945">
    <property type="entry name" value="Mitotic_Regulator"/>
</dbReference>